<evidence type="ECO:0000256" key="7">
    <source>
        <dbReference type="ARBA" id="ARBA00022840"/>
    </source>
</evidence>
<dbReference type="GO" id="GO:0000155">
    <property type="term" value="F:phosphorelay sensor kinase activity"/>
    <property type="evidence" value="ECO:0007669"/>
    <property type="project" value="InterPro"/>
</dbReference>
<evidence type="ECO:0000256" key="2">
    <source>
        <dbReference type="ARBA" id="ARBA00012438"/>
    </source>
</evidence>
<dbReference type="Proteomes" id="UP000184085">
    <property type="component" value="Unassembled WGS sequence"/>
</dbReference>
<keyword evidence="3" id="KW-0597">Phosphoprotein</keyword>
<feature type="transmembrane region" description="Helical" evidence="9">
    <location>
        <begin position="45"/>
        <end position="68"/>
    </location>
</feature>
<protein>
    <recommendedName>
        <fullName evidence="2">histidine kinase</fullName>
        <ecNumber evidence="2">2.7.13.3</ecNumber>
    </recommendedName>
</protein>
<evidence type="ECO:0000256" key="5">
    <source>
        <dbReference type="ARBA" id="ARBA00022741"/>
    </source>
</evidence>
<evidence type="ECO:0000256" key="6">
    <source>
        <dbReference type="ARBA" id="ARBA00022777"/>
    </source>
</evidence>
<dbReference type="PANTHER" id="PTHR42878">
    <property type="entry name" value="TWO-COMPONENT HISTIDINE KINASE"/>
    <property type="match status" value="1"/>
</dbReference>
<dbReference type="GO" id="GO:0005524">
    <property type="term" value="F:ATP binding"/>
    <property type="evidence" value="ECO:0007669"/>
    <property type="project" value="UniProtKB-KW"/>
</dbReference>
<sequence length="504" mass="54476">MKLFAKILDILGQRRAVLQPATLFASAIVLLASVLSVALPDMSHLIPIAARPIDAVAVVTLSGLLCASNLGFMRVHTKRAAASGVILVCTASLAALFGINLDQTADLARFNAWVLDPEIALAVAIGARAILRSDREPAFMNLSRHALYVIIPAFGILSTLTGMAAELQASSWQPVVGINLPLAALILIIALVEFAKLPQSRNPNMLGIALPLPAISYFIFAGMFRHVATGDTAGLLLDFVIITILITGARFLTGAVDVFFSMVDSADKRNAMLTRQNNVIQDLLYALAHDLRSPARGIVQTSEWLREDLKAKDYEQLQQRTDIISDRAEALYERLDAFVEYVRLGRFVAKRQTVALNLLAENLVDAMPHDAKKIITLHGHELTIQTDESALASILSNLLENAAIYADQDAPEIHLTWNTQGDDLMISVYNNGPSIRQGAIPKIFQPFRGAVSNTVQNGMALAITARLVEALGGKIAVHTDPASTKGTEFRCAIPLRNASAQNIA</sequence>
<keyword evidence="9" id="KW-0812">Transmembrane</keyword>
<evidence type="ECO:0000256" key="8">
    <source>
        <dbReference type="ARBA" id="ARBA00023012"/>
    </source>
</evidence>
<dbReference type="SUPFAM" id="SSF55874">
    <property type="entry name" value="ATPase domain of HSP90 chaperone/DNA topoisomerase II/histidine kinase"/>
    <property type="match status" value="1"/>
</dbReference>
<feature type="transmembrane region" description="Helical" evidence="9">
    <location>
        <begin position="171"/>
        <end position="192"/>
    </location>
</feature>
<dbReference type="InterPro" id="IPR003594">
    <property type="entry name" value="HATPase_dom"/>
</dbReference>
<keyword evidence="6" id="KW-0418">Kinase</keyword>
<keyword evidence="12" id="KW-1185">Reference proteome</keyword>
<feature type="transmembrane region" description="Helical" evidence="9">
    <location>
        <begin position="204"/>
        <end position="224"/>
    </location>
</feature>
<dbReference type="SUPFAM" id="SSF47384">
    <property type="entry name" value="Homodimeric domain of signal transducing histidine kinase"/>
    <property type="match status" value="1"/>
</dbReference>
<dbReference type="Gene3D" id="1.10.287.130">
    <property type="match status" value="1"/>
</dbReference>
<dbReference type="PANTHER" id="PTHR42878:SF7">
    <property type="entry name" value="SENSOR HISTIDINE KINASE GLRK"/>
    <property type="match status" value="1"/>
</dbReference>
<evidence type="ECO:0000313" key="12">
    <source>
        <dbReference type="Proteomes" id="UP000184085"/>
    </source>
</evidence>
<feature type="transmembrane region" description="Helical" evidence="9">
    <location>
        <begin position="113"/>
        <end position="131"/>
    </location>
</feature>
<evidence type="ECO:0000256" key="4">
    <source>
        <dbReference type="ARBA" id="ARBA00022679"/>
    </source>
</evidence>
<dbReference type="EC" id="2.7.13.3" evidence="2"/>
<feature type="transmembrane region" description="Helical" evidence="9">
    <location>
        <begin position="80"/>
        <end position="101"/>
    </location>
</feature>
<dbReference type="InterPro" id="IPR050351">
    <property type="entry name" value="BphY/WalK/GraS-like"/>
</dbReference>
<evidence type="ECO:0000256" key="3">
    <source>
        <dbReference type="ARBA" id="ARBA00022553"/>
    </source>
</evidence>
<keyword evidence="9" id="KW-0472">Membrane</keyword>
<accession>A0A1M4MWG6</accession>
<dbReference type="PRINTS" id="PR00344">
    <property type="entry name" value="BCTRLSENSOR"/>
</dbReference>
<dbReference type="PROSITE" id="PS50109">
    <property type="entry name" value="HIS_KIN"/>
    <property type="match status" value="1"/>
</dbReference>
<dbReference type="InterPro" id="IPR036097">
    <property type="entry name" value="HisK_dim/P_sf"/>
</dbReference>
<feature type="transmembrane region" description="Helical" evidence="9">
    <location>
        <begin position="21"/>
        <end position="39"/>
    </location>
</feature>
<dbReference type="CDD" id="cd00082">
    <property type="entry name" value="HisKA"/>
    <property type="match status" value="1"/>
</dbReference>
<feature type="domain" description="Histidine kinase" evidence="10">
    <location>
        <begin position="286"/>
        <end position="497"/>
    </location>
</feature>
<feature type="transmembrane region" description="Helical" evidence="9">
    <location>
        <begin position="146"/>
        <end position="165"/>
    </location>
</feature>
<feature type="transmembrane region" description="Helical" evidence="9">
    <location>
        <begin position="236"/>
        <end position="260"/>
    </location>
</feature>
<dbReference type="SMART" id="SM00387">
    <property type="entry name" value="HATPase_c"/>
    <property type="match status" value="1"/>
</dbReference>
<dbReference type="AlphaFoldDB" id="A0A1M4MWG6"/>
<name>A0A1M4MWG6_9RHOB</name>
<evidence type="ECO:0000313" key="11">
    <source>
        <dbReference type="EMBL" id="SCM66005.1"/>
    </source>
</evidence>
<dbReference type="GO" id="GO:0030295">
    <property type="term" value="F:protein kinase activator activity"/>
    <property type="evidence" value="ECO:0007669"/>
    <property type="project" value="TreeGrafter"/>
</dbReference>
<dbReference type="GO" id="GO:0007234">
    <property type="term" value="P:osmosensory signaling via phosphorelay pathway"/>
    <property type="evidence" value="ECO:0007669"/>
    <property type="project" value="TreeGrafter"/>
</dbReference>
<evidence type="ECO:0000256" key="9">
    <source>
        <dbReference type="SAM" id="Phobius"/>
    </source>
</evidence>
<dbReference type="InterPro" id="IPR003661">
    <property type="entry name" value="HisK_dim/P_dom"/>
</dbReference>
<dbReference type="GO" id="GO:0000156">
    <property type="term" value="F:phosphorelay response regulator activity"/>
    <property type="evidence" value="ECO:0007669"/>
    <property type="project" value="TreeGrafter"/>
</dbReference>
<proteinExistence type="predicted"/>
<keyword evidence="9" id="KW-1133">Transmembrane helix</keyword>
<keyword evidence="7" id="KW-0067">ATP-binding</keyword>
<dbReference type="Gene3D" id="3.30.565.10">
    <property type="entry name" value="Histidine kinase-like ATPase, C-terminal domain"/>
    <property type="match status" value="1"/>
</dbReference>
<dbReference type="InterPro" id="IPR005467">
    <property type="entry name" value="His_kinase_dom"/>
</dbReference>
<keyword evidence="5" id="KW-0547">Nucleotide-binding</keyword>
<keyword evidence="4" id="KW-0808">Transferase</keyword>
<dbReference type="InterPro" id="IPR004358">
    <property type="entry name" value="Sig_transdc_His_kin-like_C"/>
</dbReference>
<dbReference type="Pfam" id="PF02518">
    <property type="entry name" value="HATPase_c"/>
    <property type="match status" value="1"/>
</dbReference>
<organism evidence="11 12">
    <name type="scientific">Donghicola eburneus</name>
    <dbReference type="NCBI Taxonomy" id="393278"/>
    <lineage>
        <taxon>Bacteria</taxon>
        <taxon>Pseudomonadati</taxon>
        <taxon>Pseudomonadota</taxon>
        <taxon>Alphaproteobacteria</taxon>
        <taxon>Rhodobacterales</taxon>
        <taxon>Roseobacteraceae</taxon>
        <taxon>Donghicola</taxon>
    </lineage>
</organism>
<dbReference type="EMBL" id="FMJB01000014">
    <property type="protein sequence ID" value="SCM66005.1"/>
    <property type="molecule type" value="Genomic_DNA"/>
</dbReference>
<evidence type="ECO:0000256" key="1">
    <source>
        <dbReference type="ARBA" id="ARBA00000085"/>
    </source>
</evidence>
<gene>
    <name evidence="11" type="ORF">KARMA_0177</name>
</gene>
<evidence type="ECO:0000259" key="10">
    <source>
        <dbReference type="PROSITE" id="PS50109"/>
    </source>
</evidence>
<keyword evidence="8" id="KW-0902">Two-component regulatory system</keyword>
<comment type="catalytic activity">
    <reaction evidence="1">
        <text>ATP + protein L-histidine = ADP + protein N-phospho-L-histidine.</text>
        <dbReference type="EC" id="2.7.13.3"/>
    </reaction>
</comment>
<reference evidence="12" key="1">
    <citation type="submission" date="2016-09" db="EMBL/GenBank/DDBJ databases">
        <authorList>
            <person name="Wibberg D."/>
        </authorList>
    </citation>
    <scope>NUCLEOTIDE SEQUENCE [LARGE SCALE GENOMIC DNA]</scope>
</reference>
<dbReference type="InterPro" id="IPR036890">
    <property type="entry name" value="HATPase_C_sf"/>
</dbReference>